<evidence type="ECO:0000313" key="6">
    <source>
        <dbReference type="EMBL" id="CCO46766.1"/>
    </source>
</evidence>
<comment type="similarity">
    <text evidence="1">Belongs to the LysR transcriptional regulatory family.</text>
</comment>
<organism evidence="6 7">
    <name type="scientific">Vibrio nigripulchritudo SOn1</name>
    <dbReference type="NCBI Taxonomy" id="1238450"/>
    <lineage>
        <taxon>Bacteria</taxon>
        <taxon>Pseudomonadati</taxon>
        <taxon>Pseudomonadota</taxon>
        <taxon>Gammaproteobacteria</taxon>
        <taxon>Vibrionales</taxon>
        <taxon>Vibrionaceae</taxon>
        <taxon>Vibrio</taxon>
    </lineage>
</organism>
<keyword evidence="4" id="KW-0804">Transcription</keyword>
<dbReference type="Proteomes" id="UP000018211">
    <property type="component" value="Unassembled WGS sequence"/>
</dbReference>
<dbReference type="PANTHER" id="PTHR30419">
    <property type="entry name" value="HTH-TYPE TRANSCRIPTIONAL REGULATOR YBHD"/>
    <property type="match status" value="1"/>
</dbReference>
<dbReference type="EMBL" id="CAOF01000100">
    <property type="protein sequence ID" value="CCO46766.1"/>
    <property type="molecule type" value="Genomic_DNA"/>
</dbReference>
<comment type="caution">
    <text evidence="6">The sequence shown here is derived from an EMBL/GenBank/DDBJ whole genome shotgun (WGS) entry which is preliminary data.</text>
</comment>
<evidence type="ECO:0000259" key="5">
    <source>
        <dbReference type="PROSITE" id="PS50931"/>
    </source>
</evidence>
<evidence type="ECO:0000256" key="1">
    <source>
        <dbReference type="ARBA" id="ARBA00009437"/>
    </source>
</evidence>
<gene>
    <name evidence="6" type="ORF">VIBNISOn1_1890014</name>
</gene>
<proteinExistence type="inferred from homology"/>
<evidence type="ECO:0000313" key="7">
    <source>
        <dbReference type="Proteomes" id="UP000018211"/>
    </source>
</evidence>
<dbReference type="InterPro" id="IPR000847">
    <property type="entry name" value="LysR_HTH_N"/>
</dbReference>
<keyword evidence="3" id="KW-0238">DNA-binding</keyword>
<name>A0AAV2VPW1_9VIBR</name>
<dbReference type="SUPFAM" id="SSF46785">
    <property type="entry name" value="Winged helix' DNA-binding domain"/>
    <property type="match status" value="1"/>
</dbReference>
<dbReference type="InterPro" id="IPR036390">
    <property type="entry name" value="WH_DNA-bd_sf"/>
</dbReference>
<dbReference type="SUPFAM" id="SSF53850">
    <property type="entry name" value="Periplasmic binding protein-like II"/>
    <property type="match status" value="1"/>
</dbReference>
<accession>A0AAV2VPW1</accession>
<dbReference type="GO" id="GO:0003700">
    <property type="term" value="F:DNA-binding transcription factor activity"/>
    <property type="evidence" value="ECO:0007669"/>
    <property type="project" value="InterPro"/>
</dbReference>
<dbReference type="InterPro" id="IPR005119">
    <property type="entry name" value="LysR_subst-bd"/>
</dbReference>
<dbReference type="GO" id="GO:0003677">
    <property type="term" value="F:DNA binding"/>
    <property type="evidence" value="ECO:0007669"/>
    <property type="project" value="UniProtKB-KW"/>
</dbReference>
<dbReference type="InterPro" id="IPR036388">
    <property type="entry name" value="WH-like_DNA-bd_sf"/>
</dbReference>
<dbReference type="RefSeq" id="WP_022611807.1">
    <property type="nucleotide sequence ID" value="NZ_LK391965.1"/>
</dbReference>
<evidence type="ECO:0000256" key="2">
    <source>
        <dbReference type="ARBA" id="ARBA00023015"/>
    </source>
</evidence>
<feature type="domain" description="HTH lysR-type" evidence="5">
    <location>
        <begin position="11"/>
        <end position="68"/>
    </location>
</feature>
<evidence type="ECO:0000256" key="4">
    <source>
        <dbReference type="ARBA" id="ARBA00023163"/>
    </source>
</evidence>
<dbReference type="GO" id="GO:0005829">
    <property type="term" value="C:cytosol"/>
    <property type="evidence" value="ECO:0007669"/>
    <property type="project" value="TreeGrafter"/>
</dbReference>
<dbReference type="PRINTS" id="PR00039">
    <property type="entry name" value="HTHLYSR"/>
</dbReference>
<dbReference type="Gene3D" id="3.40.190.10">
    <property type="entry name" value="Periplasmic binding protein-like II"/>
    <property type="match status" value="2"/>
</dbReference>
<reference evidence="6 7" key="1">
    <citation type="journal article" date="2013" name="ISME J.">
        <title>Comparative genomics of pathogenic lineages of Vibrio nigripulchritudo identifies virulence-associated traits.</title>
        <authorList>
            <person name="Goudenege D."/>
            <person name="Labreuche Y."/>
            <person name="Krin E."/>
            <person name="Ansquer D."/>
            <person name="Mangenot S."/>
            <person name="Calteau A."/>
            <person name="Medigue C."/>
            <person name="Mazel D."/>
            <person name="Polz M.F."/>
            <person name="Le Roux F."/>
        </authorList>
    </citation>
    <scope>NUCLEOTIDE SEQUENCE [LARGE SCALE GENOMIC DNA]</scope>
    <source>
        <strain evidence="6 7">SOn1</strain>
    </source>
</reference>
<dbReference type="Pfam" id="PF00126">
    <property type="entry name" value="HTH_1"/>
    <property type="match status" value="1"/>
</dbReference>
<dbReference type="PROSITE" id="PS50931">
    <property type="entry name" value="HTH_LYSR"/>
    <property type="match status" value="1"/>
</dbReference>
<protein>
    <submittedName>
        <fullName evidence="6">Transcriptional regulator, LysR family</fullName>
    </submittedName>
</protein>
<dbReference type="Pfam" id="PF03466">
    <property type="entry name" value="LysR_substrate"/>
    <property type="match status" value="1"/>
</dbReference>
<dbReference type="PANTHER" id="PTHR30419:SF8">
    <property type="entry name" value="NITROGEN ASSIMILATION TRANSCRIPTIONAL ACTIVATOR-RELATED"/>
    <property type="match status" value="1"/>
</dbReference>
<dbReference type="Gene3D" id="1.10.10.10">
    <property type="entry name" value="Winged helix-like DNA-binding domain superfamily/Winged helix DNA-binding domain"/>
    <property type="match status" value="1"/>
</dbReference>
<evidence type="ECO:0000256" key="3">
    <source>
        <dbReference type="ARBA" id="ARBA00023125"/>
    </source>
</evidence>
<sequence length="314" mass="34629">MDISQKILSRIKLKQLQLVVAVDDMRTLKGASDSICMSQPAVTQSLKELESALGCQLFSRTNRGVVPTVFGEALIKHARTIITQMRHAGEELSDLMTGSGGKVVVGTLLASSALILPQTIIKLRETRPKLNIKVIDGTNDILMPRLLRGDIDLVIGRLPEHEYREGTQQIFLYNEEIIVFTSPSNPLAGYGRVSLKDLSEHEWVLPPTETTLRKQLEKAFFDAGLASPTCAVESTSWLTNKYLWMNSDLIGVAPAHTVKEKIRRGELAQLPIRLSEKLGPVGISIHNGGELSSVVKIFIDCLKNVSREYSDSVS</sequence>
<dbReference type="AlphaFoldDB" id="A0AAV2VPW1"/>
<dbReference type="InterPro" id="IPR050950">
    <property type="entry name" value="HTH-type_LysR_regulators"/>
</dbReference>
<keyword evidence="2" id="KW-0805">Transcription regulation</keyword>